<evidence type="ECO:0000313" key="1">
    <source>
        <dbReference type="EMBL" id="KAJ8675789.1"/>
    </source>
</evidence>
<accession>A0ACC2NWY6</accession>
<protein>
    <submittedName>
        <fullName evidence="1">Uncharacterized protein</fullName>
    </submittedName>
</protein>
<proteinExistence type="predicted"/>
<dbReference type="EMBL" id="CM056742">
    <property type="protein sequence ID" value="KAJ8675789.1"/>
    <property type="molecule type" value="Genomic_DNA"/>
</dbReference>
<keyword evidence="2" id="KW-1185">Reference proteome</keyword>
<dbReference type="Proteomes" id="UP001239111">
    <property type="component" value="Chromosome 2"/>
</dbReference>
<reference evidence="1" key="1">
    <citation type="submission" date="2023-04" db="EMBL/GenBank/DDBJ databases">
        <title>A chromosome-level genome assembly of the parasitoid wasp Eretmocerus hayati.</title>
        <authorList>
            <person name="Zhong Y."/>
            <person name="Liu S."/>
            <person name="Liu Y."/>
        </authorList>
    </citation>
    <scope>NUCLEOTIDE SEQUENCE</scope>
    <source>
        <strain evidence="1">ZJU_SS_LIU_2023</strain>
    </source>
</reference>
<sequence>MDSNLSLNNLASLLRRSWNNEQLNVCDYDVADLVPIGENFGSHMIRVRAKVQHNKNSVIKDHEFVAKTILPTNCLINWTRLFEKELFMYTTIVPFYREMEIESKTHEDEKICELFPTLCGYRMSLTPNSKIADEDAVILFQDLRVEGFRTMDRKIGLDMDHAEMALKALAKFHAFGVVAKLKYPSKFEKLRLESQKPGFGCDGMGEICVKLIDLMRVDDRLSRFVNKFEKLVDLNSKNSEPQLLKHNVWSSIIHYDFWTSNIMFHHDEAGNVNGVKLIDFQTYTYANVSADLVYFLCTSLCKELMVTNFNHFVDTYHKTLRHSLETFQVYSDIFSKREFVNRLKNDAALELVHCVFSLYFFTAELEDFNDEQKKDILTTIMNSQANDLFLDKLLTLFEVYEREDWFGE</sequence>
<comment type="caution">
    <text evidence="1">The sequence shown here is derived from an EMBL/GenBank/DDBJ whole genome shotgun (WGS) entry which is preliminary data.</text>
</comment>
<evidence type="ECO:0000313" key="2">
    <source>
        <dbReference type="Proteomes" id="UP001239111"/>
    </source>
</evidence>
<organism evidence="1 2">
    <name type="scientific">Eretmocerus hayati</name>
    <dbReference type="NCBI Taxonomy" id="131215"/>
    <lineage>
        <taxon>Eukaryota</taxon>
        <taxon>Metazoa</taxon>
        <taxon>Ecdysozoa</taxon>
        <taxon>Arthropoda</taxon>
        <taxon>Hexapoda</taxon>
        <taxon>Insecta</taxon>
        <taxon>Pterygota</taxon>
        <taxon>Neoptera</taxon>
        <taxon>Endopterygota</taxon>
        <taxon>Hymenoptera</taxon>
        <taxon>Apocrita</taxon>
        <taxon>Proctotrupomorpha</taxon>
        <taxon>Chalcidoidea</taxon>
        <taxon>Aphelinidae</taxon>
        <taxon>Aphelininae</taxon>
        <taxon>Eretmocerus</taxon>
    </lineage>
</organism>
<name>A0ACC2NWY6_9HYME</name>
<gene>
    <name evidence="1" type="ORF">QAD02_011575</name>
</gene>